<protein>
    <submittedName>
        <fullName evidence="1">Uncharacterized protein</fullName>
    </submittedName>
</protein>
<dbReference type="RefSeq" id="XP_029759336.1">
    <property type="nucleotide sequence ID" value="XM_029910092.1"/>
</dbReference>
<proteinExistence type="predicted"/>
<evidence type="ECO:0000313" key="2">
    <source>
        <dbReference type="Proteomes" id="UP000030706"/>
    </source>
</evidence>
<dbReference type="AlphaFoldDB" id="A0A074XHK4"/>
<evidence type="ECO:0000313" key="1">
    <source>
        <dbReference type="EMBL" id="KEQ83149.1"/>
    </source>
</evidence>
<keyword evidence="2" id="KW-1185">Reference proteome</keyword>
<accession>A0A074XHK4</accession>
<dbReference type="GeneID" id="40752398"/>
<gene>
    <name evidence="1" type="ORF">M438DRAFT_42656</name>
</gene>
<dbReference type="Proteomes" id="UP000030706">
    <property type="component" value="Unassembled WGS sequence"/>
</dbReference>
<dbReference type="EMBL" id="KL584985">
    <property type="protein sequence ID" value="KEQ83149.1"/>
    <property type="molecule type" value="Genomic_DNA"/>
</dbReference>
<sequence length="177" mass="19189">MPSTLDKGKAGRFHDIHSLKQAQSAAPSSLSTNLRHTGVELLLLVEPVFYSCCICPPLDKSSSNSFTLFKSLTSIRMPFPTDFMVVSSSSGRNFVVGCALAAALESGDETSTTLYPRSTINNSFHSTRLCDSSLQQLLLLLCLNATLCILGSNRIIGTFLKQLSPPAKGYNIQNKQK</sequence>
<organism evidence="1 2">
    <name type="scientific">Aureobasidium pullulans EXF-150</name>
    <dbReference type="NCBI Taxonomy" id="1043002"/>
    <lineage>
        <taxon>Eukaryota</taxon>
        <taxon>Fungi</taxon>
        <taxon>Dikarya</taxon>
        <taxon>Ascomycota</taxon>
        <taxon>Pezizomycotina</taxon>
        <taxon>Dothideomycetes</taxon>
        <taxon>Dothideomycetidae</taxon>
        <taxon>Dothideales</taxon>
        <taxon>Saccotheciaceae</taxon>
        <taxon>Aureobasidium</taxon>
    </lineage>
</organism>
<dbReference type="HOGENOM" id="CLU_1517575_0_0_1"/>
<name>A0A074XHK4_AURPU</name>
<reference evidence="1 2" key="1">
    <citation type="journal article" date="2014" name="BMC Genomics">
        <title>Genome sequencing of four Aureobasidium pullulans varieties: biotechnological potential, stress tolerance, and description of new species.</title>
        <authorList>
            <person name="Gostin Ar C."/>
            <person name="Ohm R.A."/>
            <person name="Kogej T."/>
            <person name="Sonjak S."/>
            <person name="Turk M."/>
            <person name="Zajc J."/>
            <person name="Zalar P."/>
            <person name="Grube M."/>
            <person name="Sun H."/>
            <person name="Han J."/>
            <person name="Sharma A."/>
            <person name="Chiniquy J."/>
            <person name="Ngan C.Y."/>
            <person name="Lipzen A."/>
            <person name="Barry K."/>
            <person name="Grigoriev I.V."/>
            <person name="Gunde-Cimerman N."/>
        </authorList>
    </citation>
    <scope>NUCLEOTIDE SEQUENCE [LARGE SCALE GENOMIC DNA]</scope>
    <source>
        <strain evidence="1 2">EXF-150</strain>
    </source>
</reference>